<keyword evidence="5 8" id="KW-0812">Transmembrane</keyword>
<evidence type="ECO:0000313" key="10">
    <source>
        <dbReference type="Proteomes" id="UP000182569"/>
    </source>
</evidence>
<feature type="transmembrane region" description="Helical" evidence="8">
    <location>
        <begin position="300"/>
        <end position="320"/>
    </location>
</feature>
<keyword evidence="6 8" id="KW-1133">Transmembrane helix</keyword>
<reference evidence="10" key="1">
    <citation type="journal article" date="2016" name="Front. Microbiol.">
        <title>Complete Genome Sequence of Clostridium estertheticum DSM 8809, a Microbe Identified in Spoiled Vacuum Packed Beef.</title>
        <authorList>
            <person name="Yu Z."/>
            <person name="Gunn L."/>
            <person name="Brennan E."/>
            <person name="Reid R."/>
            <person name="Wall P.G."/>
            <person name="Gaora O.P."/>
            <person name="Hurley D."/>
            <person name="Bolton D."/>
            <person name="Fanning S."/>
        </authorList>
    </citation>
    <scope>NUCLEOTIDE SEQUENCE [LARGE SCALE GENOMIC DNA]</scope>
    <source>
        <strain evidence="10">DSM 8809</strain>
    </source>
</reference>
<gene>
    <name evidence="9" type="ORF">A7L45_05445</name>
</gene>
<accession>A0A1J0GDX0</accession>
<dbReference type="STRING" id="1552.A7L45_05445"/>
<feature type="transmembrane region" description="Helical" evidence="8">
    <location>
        <begin position="183"/>
        <end position="201"/>
    </location>
</feature>
<dbReference type="Proteomes" id="UP000182569">
    <property type="component" value="Chromosome"/>
</dbReference>
<evidence type="ECO:0000256" key="8">
    <source>
        <dbReference type="SAM" id="Phobius"/>
    </source>
</evidence>
<comment type="subcellular location">
    <subcellularLocation>
        <location evidence="1">Membrane</location>
        <topology evidence="1">Multi-pass membrane protein</topology>
    </subcellularLocation>
</comment>
<evidence type="ECO:0000256" key="4">
    <source>
        <dbReference type="ARBA" id="ARBA00022544"/>
    </source>
</evidence>
<evidence type="ECO:0000313" key="9">
    <source>
        <dbReference type="EMBL" id="APC39548.1"/>
    </source>
</evidence>
<dbReference type="EMBL" id="CP015756">
    <property type="protein sequence ID" value="APC39548.1"/>
    <property type="molecule type" value="Genomic_DNA"/>
</dbReference>
<keyword evidence="10" id="KW-1185">Reference proteome</keyword>
<feature type="transmembrane region" description="Helical" evidence="8">
    <location>
        <begin position="332"/>
        <end position="352"/>
    </location>
</feature>
<keyword evidence="3" id="KW-0813">Transport</keyword>
<evidence type="ECO:0000256" key="6">
    <source>
        <dbReference type="ARBA" id="ARBA00022989"/>
    </source>
</evidence>
<evidence type="ECO:0000256" key="5">
    <source>
        <dbReference type="ARBA" id="ARBA00022692"/>
    </source>
</evidence>
<feature type="transmembrane region" description="Helical" evidence="8">
    <location>
        <begin position="37"/>
        <end position="61"/>
    </location>
</feature>
<evidence type="ECO:0000256" key="1">
    <source>
        <dbReference type="ARBA" id="ARBA00004141"/>
    </source>
</evidence>
<name>A0A1J0GDX0_9CLOT</name>
<organism evidence="9 10">
    <name type="scientific">Clostridium estertheticum subsp. estertheticum</name>
    <dbReference type="NCBI Taxonomy" id="1552"/>
    <lineage>
        <taxon>Bacteria</taxon>
        <taxon>Bacillati</taxon>
        <taxon>Bacillota</taxon>
        <taxon>Clostridia</taxon>
        <taxon>Eubacteriales</taxon>
        <taxon>Clostridiaceae</taxon>
        <taxon>Clostridium</taxon>
    </lineage>
</organism>
<dbReference type="OrthoDB" id="1675410at2"/>
<feature type="transmembrane region" description="Helical" evidence="8">
    <location>
        <begin position="213"/>
        <end position="234"/>
    </location>
</feature>
<keyword evidence="4" id="KW-0309">Germination</keyword>
<feature type="transmembrane region" description="Helical" evidence="8">
    <location>
        <begin position="73"/>
        <end position="95"/>
    </location>
</feature>
<evidence type="ECO:0000256" key="2">
    <source>
        <dbReference type="ARBA" id="ARBA00007998"/>
    </source>
</evidence>
<feature type="transmembrane region" description="Helical" evidence="8">
    <location>
        <begin position="115"/>
        <end position="134"/>
    </location>
</feature>
<dbReference type="GO" id="GO:0016020">
    <property type="term" value="C:membrane"/>
    <property type="evidence" value="ECO:0007669"/>
    <property type="project" value="UniProtKB-SubCell"/>
</dbReference>
<feature type="transmembrane region" description="Helical" evidence="8">
    <location>
        <begin position="12"/>
        <end position="31"/>
    </location>
</feature>
<proteinExistence type="inferred from homology"/>
<evidence type="ECO:0000256" key="3">
    <source>
        <dbReference type="ARBA" id="ARBA00022448"/>
    </source>
</evidence>
<evidence type="ECO:0000256" key="7">
    <source>
        <dbReference type="ARBA" id="ARBA00023136"/>
    </source>
</evidence>
<dbReference type="InterPro" id="IPR004761">
    <property type="entry name" value="Spore_GerAB"/>
</dbReference>
<comment type="similarity">
    <text evidence="2">Belongs to the amino acid-polyamine-organocation (APC) superfamily. Spore germination protein (SGP) (TC 2.A.3.9) family.</text>
</comment>
<dbReference type="PANTHER" id="PTHR34975">
    <property type="entry name" value="SPORE GERMINATION PROTEIN A2"/>
    <property type="match status" value="1"/>
</dbReference>
<dbReference type="KEGG" id="ceu:A7L45_05445"/>
<dbReference type="RefSeq" id="WP_071611841.1">
    <property type="nucleotide sequence ID" value="NZ_CP015756.1"/>
</dbReference>
<sequence>MKNEMISVRQGIILIIMFLIGSTFLIGSGGIAKQDAWISIIIAILWACILYLMYSNILSLYPGQDLYDITKLLMGKFIGNIINILMIWFAFHLGTLVLRNLSEFTNALVLPDTPVILPMFFLTILLIWSVKAGIEVLGRWSEFFILVVFIIFISISSLSTSLIDISNLKPILRDGIDPVLKGAFSSFAFPFSEAVVFLMVFSNIAKIKNYKKTFLLGLLLGGGLVFVATFRNILVLGGETISRVYFPSSLVISLIHYGDLIQRLETTVIVEFLVCVFVKISICILAVCNGISKVFGFNDYKFIASPVALLMLSFSLFIFKSTMEMESWASDIYPYYAFIFAVIIPLIIFILAKIKNRNSKTTKVIK</sequence>
<feature type="transmembrane region" description="Helical" evidence="8">
    <location>
        <begin position="143"/>
        <end position="163"/>
    </location>
</feature>
<dbReference type="NCBIfam" id="TIGR00912">
    <property type="entry name" value="2A0309"/>
    <property type="match status" value="1"/>
</dbReference>
<protein>
    <submittedName>
        <fullName evidence="9">Uncharacterized protein</fullName>
    </submittedName>
</protein>
<dbReference type="GO" id="GO:0009847">
    <property type="term" value="P:spore germination"/>
    <property type="evidence" value="ECO:0007669"/>
    <property type="project" value="InterPro"/>
</dbReference>
<dbReference type="AlphaFoldDB" id="A0A1J0GDX0"/>
<keyword evidence="7 8" id="KW-0472">Membrane</keyword>
<dbReference type="PANTHER" id="PTHR34975:SF2">
    <property type="entry name" value="SPORE GERMINATION PROTEIN A2"/>
    <property type="match status" value="1"/>
</dbReference>
<dbReference type="Pfam" id="PF03845">
    <property type="entry name" value="Spore_permease"/>
    <property type="match status" value="1"/>
</dbReference>
<feature type="transmembrane region" description="Helical" evidence="8">
    <location>
        <begin position="268"/>
        <end position="288"/>
    </location>
</feature>